<proteinExistence type="predicted"/>
<sequence length="108" mass="12083">MLHEGMKKEAKKRVKETRNDLLEEYRVIIGVEIGAAQYPHPAEASIIQSESLYYVDLEQCGKWEIGSVMHGSWILALSAAIYLSRIDASPEVNGRVVTISPWTLGLIL</sequence>
<comment type="caution">
    <text evidence="1">The sequence shown here is derived from an EMBL/GenBank/DDBJ whole genome shotgun (WGS) entry which is preliminary data.</text>
</comment>
<dbReference type="Proteomes" id="UP000826195">
    <property type="component" value="Unassembled WGS sequence"/>
</dbReference>
<dbReference type="EMBL" id="JAHXZJ010001864">
    <property type="protein sequence ID" value="KAH0549079.1"/>
    <property type="molecule type" value="Genomic_DNA"/>
</dbReference>
<dbReference type="AlphaFoldDB" id="A0AAV7HV41"/>
<evidence type="ECO:0000313" key="1">
    <source>
        <dbReference type="EMBL" id="KAH0549079.1"/>
    </source>
</evidence>
<gene>
    <name evidence="1" type="ORF">KQX54_005862</name>
</gene>
<protein>
    <submittedName>
        <fullName evidence="1">Uncharacterized protein</fullName>
    </submittedName>
</protein>
<reference evidence="1 2" key="1">
    <citation type="journal article" date="2021" name="J. Hered.">
        <title>A chromosome-level genome assembly of the parasitoid wasp, Cotesia glomerata (Hymenoptera: Braconidae).</title>
        <authorList>
            <person name="Pinto B.J."/>
            <person name="Weis J.J."/>
            <person name="Gamble T."/>
            <person name="Ode P.J."/>
            <person name="Paul R."/>
            <person name="Zaspel J.M."/>
        </authorList>
    </citation>
    <scope>NUCLEOTIDE SEQUENCE [LARGE SCALE GENOMIC DNA]</scope>
    <source>
        <strain evidence="1">CgM1</strain>
    </source>
</reference>
<accession>A0AAV7HV41</accession>
<name>A0AAV7HV41_COTGL</name>
<organism evidence="1 2">
    <name type="scientific">Cotesia glomerata</name>
    <name type="common">Lepidopteran parasitic wasp</name>
    <name type="synonym">Apanteles glomeratus</name>
    <dbReference type="NCBI Taxonomy" id="32391"/>
    <lineage>
        <taxon>Eukaryota</taxon>
        <taxon>Metazoa</taxon>
        <taxon>Ecdysozoa</taxon>
        <taxon>Arthropoda</taxon>
        <taxon>Hexapoda</taxon>
        <taxon>Insecta</taxon>
        <taxon>Pterygota</taxon>
        <taxon>Neoptera</taxon>
        <taxon>Endopterygota</taxon>
        <taxon>Hymenoptera</taxon>
        <taxon>Apocrita</taxon>
        <taxon>Ichneumonoidea</taxon>
        <taxon>Braconidae</taxon>
        <taxon>Microgastrinae</taxon>
        <taxon>Cotesia</taxon>
    </lineage>
</organism>
<evidence type="ECO:0000313" key="2">
    <source>
        <dbReference type="Proteomes" id="UP000826195"/>
    </source>
</evidence>
<keyword evidence="2" id="KW-1185">Reference proteome</keyword>